<dbReference type="AlphaFoldDB" id="A0A100VKN7"/>
<dbReference type="InterPro" id="IPR039532">
    <property type="entry name" value="TetR_C_Firmicutes"/>
</dbReference>
<comment type="caution">
    <text evidence="4">The sequence shown here is derived from an EMBL/GenBank/DDBJ whole genome shotgun (WGS) entry which is preliminary data.</text>
</comment>
<dbReference type="RefSeq" id="WP_062834315.1">
    <property type="nucleotide sequence ID" value="NZ_BCNV01000001.1"/>
</dbReference>
<dbReference type="PANTHER" id="PTHR43479">
    <property type="entry name" value="ACREF/ENVCD OPERON REPRESSOR-RELATED"/>
    <property type="match status" value="1"/>
</dbReference>
<sequence length="193" mass="22169">MVGIKNNRRTKYTMELIKEVFLELLESKKLPQITVTEICKQADINRGTFYLHYKDPYELFEALQMEFTQEIMETLGQGTSPCTTEQSMINLLNIIQDKKTIYQILISESGENNFLSQVLLEDFLLKNGEDAGSQKTFTMDYTLTYMVHGSLGIINQWLESNSEDSPQTIARLISSLGHQNMAKGDRKHEDTIE</sequence>
<evidence type="ECO:0000259" key="3">
    <source>
        <dbReference type="PROSITE" id="PS50977"/>
    </source>
</evidence>
<evidence type="ECO:0000256" key="2">
    <source>
        <dbReference type="PROSITE-ProRule" id="PRU00335"/>
    </source>
</evidence>
<proteinExistence type="predicted"/>
<keyword evidence="1 2" id="KW-0238">DNA-binding</keyword>
<dbReference type="Proteomes" id="UP000069697">
    <property type="component" value="Unassembled WGS sequence"/>
</dbReference>
<evidence type="ECO:0000313" key="5">
    <source>
        <dbReference type="EMBL" id="OMF17860.1"/>
    </source>
</evidence>
<dbReference type="OrthoDB" id="9810250at2"/>
<dbReference type="Gene3D" id="1.10.357.10">
    <property type="entry name" value="Tetracycline Repressor, domain 2"/>
    <property type="match status" value="1"/>
</dbReference>
<dbReference type="InterPro" id="IPR050624">
    <property type="entry name" value="HTH-type_Tx_Regulator"/>
</dbReference>
<feature type="DNA-binding region" description="H-T-H motif" evidence="2">
    <location>
        <begin position="34"/>
        <end position="53"/>
    </location>
</feature>
<dbReference type="Pfam" id="PF14278">
    <property type="entry name" value="TetR_C_8"/>
    <property type="match status" value="1"/>
</dbReference>
<reference evidence="4 6" key="1">
    <citation type="journal article" date="2016" name="Genome Announc.">
        <title>Draft Genome Sequence of Paenibacillus amylolyticus Heshi-A3, Isolated from Fermented Rice Bran in a Japanese Fermented Seafood Dish.</title>
        <authorList>
            <person name="Akuzawa S."/>
            <person name="Nagaoka J."/>
            <person name="Kanekatsu M."/>
            <person name="Kubota E."/>
            <person name="Ohtake R."/>
            <person name="Suzuki T."/>
            <person name="Kanesaki Y."/>
        </authorList>
    </citation>
    <scope>NUCLEOTIDE SEQUENCE [LARGE SCALE GENOMIC DNA]</scope>
    <source>
        <strain evidence="4 6">Heshi-A3</strain>
    </source>
</reference>
<evidence type="ECO:0000313" key="7">
    <source>
        <dbReference type="Proteomes" id="UP000187134"/>
    </source>
</evidence>
<protein>
    <recommendedName>
        <fullName evidence="3">HTH tetR-type domain-containing protein</fullName>
    </recommendedName>
</protein>
<organism evidence="4 6">
    <name type="scientific">Paenibacillus amylolyticus</name>
    <dbReference type="NCBI Taxonomy" id="1451"/>
    <lineage>
        <taxon>Bacteria</taxon>
        <taxon>Bacillati</taxon>
        <taxon>Bacillota</taxon>
        <taxon>Bacilli</taxon>
        <taxon>Bacillales</taxon>
        <taxon>Paenibacillaceae</taxon>
        <taxon>Paenibacillus</taxon>
    </lineage>
</organism>
<name>A0A100VKN7_PAEAM</name>
<dbReference type="EMBL" id="BCNV01000001">
    <property type="protein sequence ID" value="GAS81631.1"/>
    <property type="molecule type" value="Genomic_DNA"/>
</dbReference>
<dbReference type="PROSITE" id="PS50977">
    <property type="entry name" value="HTH_TETR_2"/>
    <property type="match status" value="1"/>
</dbReference>
<dbReference type="InterPro" id="IPR009057">
    <property type="entry name" value="Homeodomain-like_sf"/>
</dbReference>
<reference evidence="6" key="2">
    <citation type="submission" date="2016-01" db="EMBL/GenBank/DDBJ databases">
        <title>Draft Genome Sequence of Paenibacillus amylolyticus Heshi-A3 that Was Isolated from Fermented Rice Bran with Aging Salted Mackerel, Which Was Named Heshiko as Traditional Fermented Seafood in Japan.</title>
        <authorList>
            <person name="Akuzawa S."/>
            <person name="Nakagawa J."/>
            <person name="Kanekatsu T."/>
            <person name="Kubota E."/>
            <person name="Ohtake R."/>
            <person name="Suzuki T."/>
            <person name="Kanesaki Y."/>
        </authorList>
    </citation>
    <scope>NUCLEOTIDE SEQUENCE [LARGE SCALE GENOMIC DNA]</scope>
    <source>
        <strain evidence="6">Heshi-A3</strain>
    </source>
</reference>
<gene>
    <name evidence="5" type="ORF">BK131_07890</name>
    <name evidence="4" type="ORF">PAHA3_1705</name>
</gene>
<reference evidence="5 7" key="3">
    <citation type="submission" date="2016-11" db="EMBL/GenBank/DDBJ databases">
        <title>Paenibacillus species isolates.</title>
        <authorList>
            <person name="Beno S.M."/>
        </authorList>
    </citation>
    <scope>NUCLEOTIDE SEQUENCE [LARGE SCALE GENOMIC DNA]</scope>
    <source>
        <strain evidence="5 7">FSL H8-0246</strain>
    </source>
</reference>
<evidence type="ECO:0000313" key="4">
    <source>
        <dbReference type="EMBL" id="GAS81631.1"/>
    </source>
</evidence>
<dbReference type="PANTHER" id="PTHR43479:SF7">
    <property type="entry name" value="TETR-FAMILY TRANSCRIPTIONAL REGULATOR"/>
    <property type="match status" value="1"/>
</dbReference>
<dbReference type="InterPro" id="IPR001647">
    <property type="entry name" value="HTH_TetR"/>
</dbReference>
<evidence type="ECO:0000313" key="6">
    <source>
        <dbReference type="Proteomes" id="UP000069697"/>
    </source>
</evidence>
<dbReference type="Proteomes" id="UP000187134">
    <property type="component" value="Unassembled WGS sequence"/>
</dbReference>
<dbReference type="EMBL" id="MRTJ01000001">
    <property type="protein sequence ID" value="OMF17860.1"/>
    <property type="molecule type" value="Genomic_DNA"/>
</dbReference>
<evidence type="ECO:0000256" key="1">
    <source>
        <dbReference type="ARBA" id="ARBA00023125"/>
    </source>
</evidence>
<dbReference type="GO" id="GO:0003677">
    <property type="term" value="F:DNA binding"/>
    <property type="evidence" value="ECO:0007669"/>
    <property type="project" value="UniProtKB-UniRule"/>
</dbReference>
<accession>A0A100VKN7</accession>
<dbReference type="SUPFAM" id="SSF46689">
    <property type="entry name" value="Homeodomain-like"/>
    <property type="match status" value="1"/>
</dbReference>
<feature type="domain" description="HTH tetR-type" evidence="3">
    <location>
        <begin position="11"/>
        <end position="71"/>
    </location>
</feature>